<dbReference type="PANTHER" id="PTHR18860">
    <property type="entry name" value="14-3-3 PROTEIN"/>
    <property type="match status" value="1"/>
</dbReference>
<evidence type="ECO:0000256" key="2">
    <source>
        <dbReference type="SAM" id="MobiDB-lite"/>
    </source>
</evidence>
<dbReference type="SMART" id="SM00101">
    <property type="entry name" value="14_3_3"/>
    <property type="match status" value="1"/>
</dbReference>
<evidence type="ECO:0000256" key="1">
    <source>
        <dbReference type="ARBA" id="ARBA00006141"/>
    </source>
</evidence>
<feature type="region of interest" description="Disordered" evidence="2">
    <location>
        <begin position="171"/>
        <end position="242"/>
    </location>
</feature>
<dbReference type="Gramene" id="TKW24762">
    <property type="protein sequence ID" value="TKW24762"/>
    <property type="gene ID" value="SEVIR_3G070900v2"/>
</dbReference>
<evidence type="ECO:0000313" key="4">
    <source>
        <dbReference type="EMBL" id="TKW24762.1"/>
    </source>
</evidence>
<dbReference type="Pfam" id="PF00244">
    <property type="entry name" value="14-3-3"/>
    <property type="match status" value="1"/>
</dbReference>
<dbReference type="EMBL" id="CM016554">
    <property type="protein sequence ID" value="TKW24763.1"/>
    <property type="molecule type" value="Genomic_DNA"/>
</dbReference>
<organism evidence="4 5">
    <name type="scientific">Setaria viridis</name>
    <name type="common">Green bristlegrass</name>
    <name type="synonym">Setaria italica subsp. viridis</name>
    <dbReference type="NCBI Taxonomy" id="4556"/>
    <lineage>
        <taxon>Eukaryota</taxon>
        <taxon>Viridiplantae</taxon>
        <taxon>Streptophyta</taxon>
        <taxon>Embryophyta</taxon>
        <taxon>Tracheophyta</taxon>
        <taxon>Spermatophyta</taxon>
        <taxon>Magnoliopsida</taxon>
        <taxon>Liliopsida</taxon>
        <taxon>Poales</taxon>
        <taxon>Poaceae</taxon>
        <taxon>PACMAD clade</taxon>
        <taxon>Panicoideae</taxon>
        <taxon>Panicodae</taxon>
        <taxon>Paniceae</taxon>
        <taxon>Cenchrinae</taxon>
        <taxon>Setaria</taxon>
    </lineage>
</organism>
<reference evidence="4 5" key="1">
    <citation type="submission" date="2019-03" db="EMBL/GenBank/DDBJ databases">
        <title>WGS assembly of Setaria viridis.</title>
        <authorList>
            <person name="Huang P."/>
            <person name="Jenkins J."/>
            <person name="Grimwood J."/>
            <person name="Barry K."/>
            <person name="Healey A."/>
            <person name="Mamidi S."/>
            <person name="Sreedasyam A."/>
            <person name="Shu S."/>
            <person name="Feldman M."/>
            <person name="Wu J."/>
            <person name="Yu Y."/>
            <person name="Chen C."/>
            <person name="Johnson J."/>
            <person name="Rokhsar D."/>
            <person name="Baxter I."/>
            <person name="Schmutz J."/>
            <person name="Brutnell T."/>
            <person name="Kellogg E."/>
        </authorList>
    </citation>
    <scope>NUCLEOTIDE SEQUENCE [LARGE SCALE GENOMIC DNA]</scope>
    <source>
        <strain evidence="5">cv. A10</strain>
    </source>
</reference>
<dbReference type="AlphaFoldDB" id="A0A4U6V8E5"/>
<proteinExistence type="inferred from homology"/>
<dbReference type="InterPro" id="IPR023410">
    <property type="entry name" value="14-3-3_domain"/>
</dbReference>
<feature type="compositionally biased region" description="Basic residues" evidence="2">
    <location>
        <begin position="231"/>
        <end position="242"/>
    </location>
</feature>
<dbReference type="SUPFAM" id="SSF48445">
    <property type="entry name" value="14-3-3 protein"/>
    <property type="match status" value="1"/>
</dbReference>
<comment type="similarity">
    <text evidence="1">Belongs to the 14-3-3 family.</text>
</comment>
<protein>
    <recommendedName>
        <fullName evidence="3">14-3-3 domain-containing protein</fullName>
    </recommendedName>
</protein>
<evidence type="ECO:0000259" key="3">
    <source>
        <dbReference type="SMART" id="SM00101"/>
    </source>
</evidence>
<name>A0A4U6V8E5_SETVI</name>
<dbReference type="EMBL" id="CM016554">
    <property type="protein sequence ID" value="TKW24762.1"/>
    <property type="molecule type" value="Genomic_DNA"/>
</dbReference>
<dbReference type="PRINTS" id="PR00305">
    <property type="entry name" value="1433ZETA"/>
</dbReference>
<dbReference type="Gramene" id="TKW24763">
    <property type="protein sequence ID" value="TKW24763"/>
    <property type="gene ID" value="SEVIR_3G070900v2"/>
</dbReference>
<accession>A0A4U6V8E5</accession>
<gene>
    <name evidence="4" type="ORF">SEVIR_3G070900v2</name>
</gene>
<feature type="domain" description="14-3-3" evidence="3">
    <location>
        <begin position="1"/>
        <end position="183"/>
    </location>
</feature>
<dbReference type="InterPro" id="IPR036815">
    <property type="entry name" value="14-3-3_dom_sf"/>
</dbReference>
<dbReference type="InterPro" id="IPR000308">
    <property type="entry name" value="14-3-3"/>
</dbReference>
<dbReference type="Proteomes" id="UP000298652">
    <property type="component" value="Chromosome 3"/>
</dbReference>
<dbReference type="Gene3D" id="1.20.190.20">
    <property type="entry name" value="14-3-3 domain"/>
    <property type="match status" value="1"/>
</dbReference>
<evidence type="ECO:0000313" key="5">
    <source>
        <dbReference type="Proteomes" id="UP000298652"/>
    </source>
</evidence>
<keyword evidence="5" id="KW-1185">Reference proteome</keyword>
<sequence>MTEKQAMAAAFVRPVEAVFTAGFPLKLDLRSDMLVVVKDRLKIIEKHVLPFFSVAENDALYTKMKGDKYGFLAMLKEEDRQPLIDSALAAIEAASKAAESLPPAHPPRLALLFTKTAFYHDVMEWPERAIALGKRALEEAAPELVLLDEESYRDSAEIVRLIEENMKLWSDPKGKDPENTFKVSLGTAPKGSPPPPVVPDSVPAVAPISFKNPGDWGYEVHEGPSLSEMRSRKKAARRGLMG</sequence>